<protein>
    <submittedName>
        <fullName evidence="2">Uncharacterized protein</fullName>
    </submittedName>
</protein>
<feature type="compositionally biased region" description="Basic and acidic residues" evidence="1">
    <location>
        <begin position="74"/>
        <end position="83"/>
    </location>
</feature>
<dbReference type="EMBL" id="QEFC01003391">
    <property type="protein sequence ID" value="KAE9448762.1"/>
    <property type="molecule type" value="Genomic_DNA"/>
</dbReference>
<organism evidence="2 3">
    <name type="scientific">Rhododendron williamsianum</name>
    <dbReference type="NCBI Taxonomy" id="262921"/>
    <lineage>
        <taxon>Eukaryota</taxon>
        <taxon>Viridiplantae</taxon>
        <taxon>Streptophyta</taxon>
        <taxon>Embryophyta</taxon>
        <taxon>Tracheophyta</taxon>
        <taxon>Spermatophyta</taxon>
        <taxon>Magnoliopsida</taxon>
        <taxon>eudicotyledons</taxon>
        <taxon>Gunneridae</taxon>
        <taxon>Pentapetalae</taxon>
        <taxon>asterids</taxon>
        <taxon>Ericales</taxon>
        <taxon>Ericaceae</taxon>
        <taxon>Ericoideae</taxon>
        <taxon>Rhodoreae</taxon>
        <taxon>Rhododendron</taxon>
    </lineage>
</organism>
<dbReference type="AlphaFoldDB" id="A0A6A4KU13"/>
<feature type="region of interest" description="Disordered" evidence="1">
    <location>
        <begin position="57"/>
        <end position="83"/>
    </location>
</feature>
<evidence type="ECO:0000256" key="1">
    <source>
        <dbReference type="SAM" id="MobiDB-lite"/>
    </source>
</evidence>
<accession>A0A6A4KU13</accession>
<reference evidence="2 3" key="1">
    <citation type="journal article" date="2019" name="Genome Biol. Evol.">
        <title>The Rhododendron genome and chromosomal organization provide insight into shared whole-genome duplications across the heath family (Ericaceae).</title>
        <authorList>
            <person name="Soza V.L."/>
            <person name="Lindsley D."/>
            <person name="Waalkes A."/>
            <person name="Ramage E."/>
            <person name="Patwardhan R.P."/>
            <person name="Burton J.N."/>
            <person name="Adey A."/>
            <person name="Kumar A."/>
            <person name="Qiu R."/>
            <person name="Shendure J."/>
            <person name="Hall B."/>
        </authorList>
    </citation>
    <scope>NUCLEOTIDE SEQUENCE [LARGE SCALE GENOMIC DNA]</scope>
    <source>
        <strain evidence="2">RSF 1966-606</strain>
    </source>
</reference>
<evidence type="ECO:0000313" key="2">
    <source>
        <dbReference type="EMBL" id="KAE9448762.1"/>
    </source>
</evidence>
<feature type="non-terminal residue" evidence="2">
    <location>
        <position position="1"/>
    </location>
</feature>
<proteinExistence type="predicted"/>
<evidence type="ECO:0000313" key="3">
    <source>
        <dbReference type="Proteomes" id="UP000428333"/>
    </source>
</evidence>
<feature type="non-terminal residue" evidence="2">
    <location>
        <position position="162"/>
    </location>
</feature>
<feature type="region of interest" description="Disordered" evidence="1">
    <location>
        <begin position="100"/>
        <end position="123"/>
    </location>
</feature>
<gene>
    <name evidence="2" type="ORF">C3L33_19340</name>
</gene>
<sequence>MGPMPQVSRSAFNQRWLRGSSSQAAYLGLFIELSGGIHGGADPPAFQIAERERLAEASSEKVTDSSCILKPHRHESSDEHISEVAKSACASSVEDQATIGDDADIFQKSNDTNSIADEPDRLSDIDDDEVMIVSAAAFKDLSGASDEMHSAQELAAVAKSRE</sequence>
<dbReference type="Proteomes" id="UP000428333">
    <property type="component" value="Linkage Group LG12"/>
</dbReference>
<comment type="caution">
    <text evidence="2">The sequence shown here is derived from an EMBL/GenBank/DDBJ whole genome shotgun (WGS) entry which is preliminary data.</text>
</comment>
<keyword evidence="3" id="KW-1185">Reference proteome</keyword>
<name>A0A6A4KU13_9ERIC</name>
<dbReference type="OrthoDB" id="511529at2759"/>